<reference evidence="1" key="1">
    <citation type="submission" date="2015-10" db="EMBL/GenBank/DDBJ databases">
        <authorList>
            <person name="Gilbert D.G."/>
        </authorList>
    </citation>
    <scope>NUCLEOTIDE SEQUENCE</scope>
    <source>
        <strain evidence="1">Phyl III-seqv23</strain>
    </source>
</reference>
<dbReference type="GO" id="GO:0004527">
    <property type="term" value="F:exonuclease activity"/>
    <property type="evidence" value="ECO:0007669"/>
    <property type="project" value="UniProtKB-KW"/>
</dbReference>
<dbReference type="PANTHER" id="PTHR30337">
    <property type="entry name" value="COMPONENT OF ATP-DEPENDENT DSDNA EXONUCLEASE"/>
    <property type="match status" value="1"/>
</dbReference>
<accession>A0A0S4U408</accession>
<dbReference type="SUPFAM" id="SSF56300">
    <property type="entry name" value="Metallo-dependent phosphatases"/>
    <property type="match status" value="1"/>
</dbReference>
<keyword evidence="1" id="KW-0540">Nuclease</keyword>
<dbReference type="EMBL" id="LN899821">
    <property type="protein sequence ID" value="CUV16986.1"/>
    <property type="molecule type" value="Genomic_DNA"/>
</dbReference>
<keyword evidence="1" id="KW-0269">Exonuclease</keyword>
<evidence type="ECO:0000313" key="1">
    <source>
        <dbReference type="EMBL" id="CUV16986.1"/>
    </source>
</evidence>
<gene>
    <name evidence="1" type="ORF">PSS4_v1_210027</name>
</gene>
<name>A0A0S4U408_RALSL</name>
<dbReference type="PANTHER" id="PTHR30337:SF0">
    <property type="entry name" value="NUCLEASE SBCCD SUBUNIT D"/>
    <property type="match status" value="1"/>
</dbReference>
<dbReference type="InterPro" id="IPR050535">
    <property type="entry name" value="DNA_Repair-Maintenance_Comp"/>
</dbReference>
<proteinExistence type="predicted"/>
<dbReference type="AlphaFoldDB" id="A0A0S4U408"/>
<sequence>MPNDGESLHVGHFSDLHYSTERLVEADRCFGFAVEDAIAGNCDVGVVSGDATDHRLDAHTPAFRVLAERIHALSGHMPVLMLQGTFSHEPPGTLDVFRLIGSRYPVYVADRIHQVALIGSTFLPSAGPLFTADEMETLLQEGTPSAVFTCVPTVNKAVLAGVVGAMEAATAVGDHLAVFLGAAGKVNRLLRSKGIRTIGVSHGTVNGCYTEHGVPMAGFDHEFSLGALFEAECDAFMLGHIHAMQLWEREGRLVGYAGSIGCFHYGEKGKKGYLNWQIKPGRAEAVQVETPARETVCVDFDGPPDMERLANIAEQTQDKFVRVRWTIDEEHRQLVDREAIRTLFAGAAELKLDPRVLPAVRSRAEGISRAATLGEKVQRWCGLTDVKPDALLERLSILEALEPQDIADRVVASLESGSAADSGETVASATAEPVTVQPALQDADQVQNQSSLDWLTDDLFAADAAQPLNV</sequence>
<organism evidence="1">
    <name type="scientific">Ralstonia solanacearum</name>
    <name type="common">Pseudomonas solanacearum</name>
    <dbReference type="NCBI Taxonomy" id="305"/>
    <lineage>
        <taxon>Bacteria</taxon>
        <taxon>Pseudomonadati</taxon>
        <taxon>Pseudomonadota</taxon>
        <taxon>Betaproteobacteria</taxon>
        <taxon>Burkholderiales</taxon>
        <taxon>Burkholderiaceae</taxon>
        <taxon>Ralstonia</taxon>
        <taxon>Ralstonia solanacearum species complex</taxon>
    </lineage>
</organism>
<dbReference type="Gene3D" id="3.60.21.10">
    <property type="match status" value="1"/>
</dbReference>
<keyword evidence="1" id="KW-0378">Hydrolase</keyword>
<dbReference type="InterPro" id="IPR029052">
    <property type="entry name" value="Metallo-depent_PP-like"/>
</dbReference>
<protein>
    <submittedName>
        <fullName evidence="1">DNA repair exonuclease-like protein</fullName>
    </submittedName>
</protein>